<dbReference type="InterPro" id="IPR013325">
    <property type="entry name" value="RNA_pol_sigma_r2"/>
</dbReference>
<evidence type="ECO:0000256" key="2">
    <source>
        <dbReference type="ARBA" id="ARBA00023015"/>
    </source>
</evidence>
<dbReference type="Pfam" id="PF08281">
    <property type="entry name" value="Sigma70_r4_2"/>
    <property type="match status" value="1"/>
</dbReference>
<comment type="caution">
    <text evidence="7">The sequence shown here is derived from an EMBL/GenBank/DDBJ whole genome shotgun (WGS) entry which is preliminary data.</text>
</comment>
<dbReference type="RefSeq" id="WP_149915216.1">
    <property type="nucleotide sequence ID" value="NZ_JACOIJ010000009.1"/>
</dbReference>
<dbReference type="EMBL" id="JACOIJ010000009">
    <property type="protein sequence ID" value="MBD1429222.1"/>
    <property type="molecule type" value="Genomic_DNA"/>
</dbReference>
<protein>
    <submittedName>
        <fullName evidence="7">RNA polymerase sigma-70 factor</fullName>
    </submittedName>
</protein>
<evidence type="ECO:0000256" key="3">
    <source>
        <dbReference type="ARBA" id="ARBA00023082"/>
    </source>
</evidence>
<feature type="domain" description="RNA polymerase sigma factor 70 region 4 type 2" evidence="6">
    <location>
        <begin position="111"/>
        <end position="162"/>
    </location>
</feature>
<dbReference type="CDD" id="cd06171">
    <property type="entry name" value="Sigma70_r4"/>
    <property type="match status" value="1"/>
</dbReference>
<dbReference type="Gene3D" id="1.10.1740.10">
    <property type="match status" value="1"/>
</dbReference>
<organism evidence="7 8">
    <name type="scientific">Sphingobacterium litopenaei</name>
    <dbReference type="NCBI Taxonomy" id="2763500"/>
    <lineage>
        <taxon>Bacteria</taxon>
        <taxon>Pseudomonadati</taxon>
        <taxon>Bacteroidota</taxon>
        <taxon>Sphingobacteriia</taxon>
        <taxon>Sphingobacteriales</taxon>
        <taxon>Sphingobacteriaceae</taxon>
        <taxon>Sphingobacterium</taxon>
    </lineage>
</organism>
<dbReference type="SUPFAM" id="SSF88659">
    <property type="entry name" value="Sigma3 and sigma4 domains of RNA polymerase sigma factors"/>
    <property type="match status" value="1"/>
</dbReference>
<dbReference type="InterPro" id="IPR036388">
    <property type="entry name" value="WH-like_DNA-bd_sf"/>
</dbReference>
<reference evidence="7 8" key="1">
    <citation type="submission" date="2020-08" db="EMBL/GenBank/DDBJ databases">
        <title>Sphingobacterium sp. DN04309 isolated from aquaculture water.</title>
        <authorList>
            <person name="Zhang M."/>
        </authorList>
    </citation>
    <scope>NUCLEOTIDE SEQUENCE [LARGE SCALE GENOMIC DNA]</scope>
    <source>
        <strain evidence="7 8">DN04309</strain>
    </source>
</reference>
<dbReference type="SUPFAM" id="SSF88946">
    <property type="entry name" value="Sigma2 domain of RNA polymerase sigma factors"/>
    <property type="match status" value="1"/>
</dbReference>
<sequence>MIKPDKKTETEFQLIYRDHYAQLYLHALKMLKDNEEAKDIVHEVFTRLWLKFTQLPENINIKSYLLVAVRNAVLDRFSKDTVRRKYLSQLDPSDFLYFNDQAEIETELMGIIENEIAQLPEQMRIVFMQSRFHDKSNSQIADELNISINTVKTHISRAIKRLKLKTQHFFSLFI</sequence>
<evidence type="ECO:0000259" key="6">
    <source>
        <dbReference type="Pfam" id="PF08281"/>
    </source>
</evidence>
<evidence type="ECO:0000256" key="4">
    <source>
        <dbReference type="ARBA" id="ARBA00023163"/>
    </source>
</evidence>
<dbReference type="NCBIfam" id="TIGR02937">
    <property type="entry name" value="sigma70-ECF"/>
    <property type="match status" value="1"/>
</dbReference>
<evidence type="ECO:0000313" key="8">
    <source>
        <dbReference type="Proteomes" id="UP000651271"/>
    </source>
</evidence>
<accession>A0ABR7YD36</accession>
<dbReference type="InterPro" id="IPR007627">
    <property type="entry name" value="RNA_pol_sigma70_r2"/>
</dbReference>
<dbReference type="Pfam" id="PF04542">
    <property type="entry name" value="Sigma70_r2"/>
    <property type="match status" value="1"/>
</dbReference>
<dbReference type="InterPro" id="IPR039425">
    <property type="entry name" value="RNA_pol_sigma-70-like"/>
</dbReference>
<comment type="similarity">
    <text evidence="1">Belongs to the sigma-70 factor family. ECF subfamily.</text>
</comment>
<gene>
    <name evidence="7" type="ORF">H8B04_06525</name>
</gene>
<dbReference type="InterPro" id="IPR013249">
    <property type="entry name" value="RNA_pol_sigma70_r4_t2"/>
</dbReference>
<keyword evidence="2" id="KW-0805">Transcription regulation</keyword>
<dbReference type="Gene3D" id="1.10.10.10">
    <property type="entry name" value="Winged helix-like DNA-binding domain superfamily/Winged helix DNA-binding domain"/>
    <property type="match status" value="1"/>
</dbReference>
<dbReference type="NCBIfam" id="TIGR02985">
    <property type="entry name" value="Sig70_bacteroi1"/>
    <property type="match status" value="1"/>
</dbReference>
<dbReference type="InterPro" id="IPR014284">
    <property type="entry name" value="RNA_pol_sigma-70_dom"/>
</dbReference>
<keyword evidence="4" id="KW-0804">Transcription</keyword>
<dbReference type="PANTHER" id="PTHR43133:SF46">
    <property type="entry name" value="RNA POLYMERASE SIGMA-70 FACTOR ECF SUBFAMILY"/>
    <property type="match status" value="1"/>
</dbReference>
<keyword evidence="8" id="KW-1185">Reference proteome</keyword>
<feature type="domain" description="RNA polymerase sigma-70 region 2" evidence="5">
    <location>
        <begin position="15"/>
        <end position="80"/>
    </location>
</feature>
<keyword evidence="3" id="KW-0731">Sigma factor</keyword>
<dbReference type="InterPro" id="IPR013324">
    <property type="entry name" value="RNA_pol_sigma_r3/r4-like"/>
</dbReference>
<dbReference type="InterPro" id="IPR000792">
    <property type="entry name" value="Tscrpt_reg_LuxR_C"/>
</dbReference>
<evidence type="ECO:0000313" key="7">
    <source>
        <dbReference type="EMBL" id="MBD1429222.1"/>
    </source>
</evidence>
<dbReference type="PRINTS" id="PR00038">
    <property type="entry name" value="HTHLUXR"/>
</dbReference>
<dbReference type="PANTHER" id="PTHR43133">
    <property type="entry name" value="RNA POLYMERASE ECF-TYPE SIGMA FACTO"/>
    <property type="match status" value="1"/>
</dbReference>
<evidence type="ECO:0000256" key="1">
    <source>
        <dbReference type="ARBA" id="ARBA00010641"/>
    </source>
</evidence>
<dbReference type="Proteomes" id="UP000651271">
    <property type="component" value="Unassembled WGS sequence"/>
</dbReference>
<dbReference type="InterPro" id="IPR014327">
    <property type="entry name" value="RNA_pol_sigma70_bacteroid"/>
</dbReference>
<evidence type="ECO:0000259" key="5">
    <source>
        <dbReference type="Pfam" id="PF04542"/>
    </source>
</evidence>
<proteinExistence type="inferred from homology"/>
<name>A0ABR7YD36_9SPHI</name>